<feature type="domain" description="N-acetyltransferase" evidence="1">
    <location>
        <begin position="1"/>
        <end position="101"/>
    </location>
</feature>
<dbReference type="InterPro" id="IPR000182">
    <property type="entry name" value="GNAT_dom"/>
</dbReference>
<evidence type="ECO:0000259" key="1">
    <source>
        <dbReference type="PROSITE" id="PS51186"/>
    </source>
</evidence>
<name>A0A6P0HMM2_9ACTN</name>
<dbReference type="PANTHER" id="PTHR31435">
    <property type="entry name" value="PROTEIN NATD1"/>
    <property type="match status" value="1"/>
</dbReference>
<dbReference type="Gene3D" id="3.40.630.30">
    <property type="match status" value="1"/>
</dbReference>
<gene>
    <name evidence="3" type="ORF">G3T38_16870</name>
</gene>
<dbReference type="EMBL" id="JAAGXA010000013">
    <property type="protein sequence ID" value="NEN79942.1"/>
    <property type="molecule type" value="Genomic_DNA"/>
</dbReference>
<evidence type="ECO:0000313" key="3">
    <source>
        <dbReference type="EMBL" id="NEN79942.1"/>
    </source>
</evidence>
<dbReference type="InterPro" id="IPR016181">
    <property type="entry name" value="Acyl_CoA_acyltransferase"/>
</dbReference>
<dbReference type="PROSITE" id="PS51729">
    <property type="entry name" value="GNAT_YJDJ"/>
    <property type="match status" value="1"/>
</dbReference>
<dbReference type="Pfam" id="PF14542">
    <property type="entry name" value="Acetyltransf_CG"/>
    <property type="match status" value="1"/>
</dbReference>
<dbReference type="PROSITE" id="PS51186">
    <property type="entry name" value="GNAT"/>
    <property type="match status" value="1"/>
</dbReference>
<dbReference type="InterPro" id="IPR045057">
    <property type="entry name" value="Gcn5-rel_NAT"/>
</dbReference>
<protein>
    <submittedName>
        <fullName evidence="3">N-acetyltransferase</fullName>
    </submittedName>
</protein>
<accession>A0A6P0HMM2</accession>
<dbReference type="PANTHER" id="PTHR31435:SF10">
    <property type="entry name" value="BSR4717 PROTEIN"/>
    <property type="match status" value="1"/>
</dbReference>
<sequence length="101" mass="11100">MTVEVVENEQEKRYEARIDGALAGFAAYIPGEAMRVITHTEVDPAHEGKGVGSALARFALDDIRARGTKVMPLCPFVLAWMQRHPDYADLAFNAPASRVVD</sequence>
<evidence type="ECO:0000259" key="2">
    <source>
        <dbReference type="PROSITE" id="PS51729"/>
    </source>
</evidence>
<dbReference type="RefSeq" id="WP_163773492.1">
    <property type="nucleotide sequence ID" value="NZ_JAAGXA010000013.1"/>
</dbReference>
<proteinExistence type="predicted"/>
<feature type="domain" description="N-acetyltransferase" evidence="2">
    <location>
        <begin position="6"/>
        <end position="92"/>
    </location>
</feature>
<organism evidence="3 4">
    <name type="scientific">Nocardioides zeae</name>
    <dbReference type="NCBI Taxonomy" id="1457234"/>
    <lineage>
        <taxon>Bacteria</taxon>
        <taxon>Bacillati</taxon>
        <taxon>Actinomycetota</taxon>
        <taxon>Actinomycetes</taxon>
        <taxon>Propionibacteriales</taxon>
        <taxon>Nocardioidaceae</taxon>
        <taxon>Nocardioides</taxon>
    </lineage>
</organism>
<dbReference type="GO" id="GO:0016747">
    <property type="term" value="F:acyltransferase activity, transferring groups other than amino-acyl groups"/>
    <property type="evidence" value="ECO:0007669"/>
    <property type="project" value="InterPro"/>
</dbReference>
<dbReference type="CDD" id="cd04301">
    <property type="entry name" value="NAT_SF"/>
    <property type="match status" value="1"/>
</dbReference>
<dbReference type="AlphaFoldDB" id="A0A6P0HMM2"/>
<comment type="caution">
    <text evidence="3">The sequence shown here is derived from an EMBL/GenBank/DDBJ whole genome shotgun (WGS) entry which is preliminary data.</text>
</comment>
<reference evidence="3 4" key="1">
    <citation type="journal article" date="2014" name="Int. J. Syst. Evol. Microbiol.">
        <title>Nocardioides zeae sp. nov., isolated from the stem of Zea mays.</title>
        <authorList>
            <person name="Glaeser S.P."/>
            <person name="McInroy J.A."/>
            <person name="Busse H.J."/>
            <person name="Kampfer P."/>
        </authorList>
    </citation>
    <scope>NUCLEOTIDE SEQUENCE [LARGE SCALE GENOMIC DNA]</scope>
    <source>
        <strain evidence="3 4">JCM 30728</strain>
    </source>
</reference>
<dbReference type="InterPro" id="IPR031165">
    <property type="entry name" value="GNAT_YJDJ"/>
</dbReference>
<keyword evidence="3" id="KW-0808">Transferase</keyword>
<evidence type="ECO:0000313" key="4">
    <source>
        <dbReference type="Proteomes" id="UP000468687"/>
    </source>
</evidence>
<dbReference type="Proteomes" id="UP000468687">
    <property type="component" value="Unassembled WGS sequence"/>
</dbReference>
<dbReference type="SUPFAM" id="SSF55729">
    <property type="entry name" value="Acyl-CoA N-acyltransferases (Nat)"/>
    <property type="match status" value="1"/>
</dbReference>
<keyword evidence="4" id="KW-1185">Reference proteome</keyword>